<feature type="transmembrane region" description="Helical" evidence="7">
    <location>
        <begin position="359"/>
        <end position="378"/>
    </location>
</feature>
<evidence type="ECO:0000256" key="1">
    <source>
        <dbReference type="ARBA" id="ARBA00000085"/>
    </source>
</evidence>
<sequence length="820" mass="89929">MNVARRTAVACLLTDIVRAGLLLLGLLIGLMRAAPALAQTLPSTQAHPAMQVPVIALHAGQSEIGLSDRVLLRVDPEGLAQPQDILARGGFMSPGPADLQPGYSRATYWLRADLVNRSPEIQRRALQVPPTRLEQVSLFTRIDGGPWRLSSAGTSVPFAARELPWRVSTFALTLAPGQRMELMLRVASRSAILLQPRLWEPSALVARQQRILLLDGLLLGMMLLVTALAATLALVLRDRAYAYTALCMASFVLYDQSIRGTSFMLLWPQATDWAVRALGTFGALGPLMQLMAIGHMLDLPRRQPRVHLVLSLLALASLLAMTLMLWGDYRQGTQIAVVLNNMLLAGTIAAVWRARRQPLAGAWLAMTLAGLVGVTPRHVELLGLHAPDLLSDYALPVTGLLGIMVVLGNLLHKLHQERRRYEQRLEQAVKMRTQDLTEARERAERSDQVKGRLLGYLGHDLRAPLASMVQVARQLRPDTDFETGRQAIEHSSLLALEMIDEMHHFARDPQSEARLEIVPAPLYLHALLHDIVNQSQALARAGGNRLTLDLAGHLPEVVELDARRLRQVLVNLLANAAKFTRAGHIRLGARIDMSGQLELTVSDNGPGLTQTDLTRVFEPFVRGQSTEDRPGIGLGLSIVQQMVEAMGGAVGVSSQTGQGASFRVQLPWTPAAEEDVMWPPAKPWLARCIGLDRIVLLLDPCASVREALRERLALAEFQCIEAQDLLEAKALLNAQPVSLLVAEPEITPYMLDWIEGCRRLQPALAVLLCSRRLSPVERRWPGLLKPAAESEWWAAVEQAMAPPPPLPSRRGGAQLTSPSA</sequence>
<dbReference type="SUPFAM" id="SSF47384">
    <property type="entry name" value="Homodimeric domain of signal transducing histidine kinase"/>
    <property type="match status" value="1"/>
</dbReference>
<comment type="catalytic activity">
    <reaction evidence="1">
        <text>ATP + protein L-histidine = ADP + protein N-phospho-L-histidine.</text>
        <dbReference type="EC" id="2.7.13.3"/>
    </reaction>
</comment>
<protein>
    <recommendedName>
        <fullName evidence="2">histidine kinase</fullName>
        <ecNumber evidence="2">2.7.13.3</ecNumber>
    </recommendedName>
</protein>
<feature type="domain" description="Response regulatory" evidence="9">
    <location>
        <begin position="694"/>
        <end position="800"/>
    </location>
</feature>
<dbReference type="PROSITE" id="PS50110">
    <property type="entry name" value="RESPONSE_REGULATORY"/>
    <property type="match status" value="1"/>
</dbReference>
<feature type="domain" description="Histidine kinase" evidence="8">
    <location>
        <begin position="456"/>
        <end position="670"/>
    </location>
</feature>
<keyword evidence="7" id="KW-0812">Transmembrane</keyword>
<dbReference type="InterPro" id="IPR004358">
    <property type="entry name" value="Sig_transdc_His_kin-like_C"/>
</dbReference>
<feature type="region of interest" description="Disordered" evidence="6">
    <location>
        <begin position="800"/>
        <end position="820"/>
    </location>
</feature>
<evidence type="ECO:0000259" key="8">
    <source>
        <dbReference type="PROSITE" id="PS50109"/>
    </source>
</evidence>
<feature type="transmembrane region" description="Helical" evidence="7">
    <location>
        <begin position="243"/>
        <end position="267"/>
    </location>
</feature>
<dbReference type="Gene3D" id="2.60.40.2380">
    <property type="match status" value="1"/>
</dbReference>
<dbReference type="SMART" id="SM00387">
    <property type="entry name" value="HATPase_c"/>
    <property type="match status" value="1"/>
</dbReference>
<evidence type="ECO:0000313" key="10">
    <source>
        <dbReference type="EMBL" id="KDB51730.1"/>
    </source>
</evidence>
<dbReference type="AlphaFoldDB" id="A0A059KK22"/>
<feature type="transmembrane region" description="Helical" evidence="7">
    <location>
        <begin position="393"/>
        <end position="411"/>
    </location>
</feature>
<name>A0A059KK22_9BURK</name>
<feature type="transmembrane region" description="Helical" evidence="7">
    <location>
        <begin position="332"/>
        <end position="352"/>
    </location>
</feature>
<feature type="transmembrane region" description="Helical" evidence="7">
    <location>
        <begin position="306"/>
        <end position="326"/>
    </location>
</feature>
<dbReference type="PANTHER" id="PTHR43047">
    <property type="entry name" value="TWO-COMPONENT HISTIDINE PROTEIN KINASE"/>
    <property type="match status" value="1"/>
</dbReference>
<evidence type="ECO:0000256" key="6">
    <source>
        <dbReference type="SAM" id="MobiDB-lite"/>
    </source>
</evidence>
<evidence type="ECO:0000256" key="3">
    <source>
        <dbReference type="ARBA" id="ARBA00022679"/>
    </source>
</evidence>
<dbReference type="eggNOG" id="COG2205">
    <property type="taxonomic scope" value="Bacteria"/>
</dbReference>
<dbReference type="CDD" id="cd00075">
    <property type="entry name" value="HATPase"/>
    <property type="match status" value="1"/>
</dbReference>
<keyword evidence="7" id="KW-0472">Membrane</keyword>
<dbReference type="Gene3D" id="3.30.565.10">
    <property type="entry name" value="Histidine kinase-like ATPase, C-terminal domain"/>
    <property type="match status" value="1"/>
</dbReference>
<dbReference type="Pfam" id="PF07696">
    <property type="entry name" value="7TMR-DISMED2"/>
    <property type="match status" value="1"/>
</dbReference>
<feature type="transmembrane region" description="Helical" evidence="7">
    <location>
        <begin position="211"/>
        <end position="236"/>
    </location>
</feature>
<dbReference type="InterPro" id="IPR036097">
    <property type="entry name" value="HisK_dim/P_sf"/>
</dbReference>
<proteinExistence type="predicted"/>
<dbReference type="InterPro" id="IPR001789">
    <property type="entry name" value="Sig_transdc_resp-reg_receiver"/>
</dbReference>
<dbReference type="Pfam" id="PF07695">
    <property type="entry name" value="7TMR-DISM_7TM"/>
    <property type="match status" value="1"/>
</dbReference>
<keyword evidence="7" id="KW-1133">Transmembrane helix</keyword>
<organism evidence="10 11">
    <name type="scientific">Sphaerotilus natans subsp. natans DSM 6575</name>
    <dbReference type="NCBI Taxonomy" id="1286631"/>
    <lineage>
        <taxon>Bacteria</taxon>
        <taxon>Pseudomonadati</taxon>
        <taxon>Pseudomonadota</taxon>
        <taxon>Betaproteobacteria</taxon>
        <taxon>Burkholderiales</taxon>
        <taxon>Sphaerotilaceae</taxon>
        <taxon>Sphaerotilus</taxon>
    </lineage>
</organism>
<gene>
    <name evidence="10" type="ORF">X805_26600</name>
</gene>
<dbReference type="EMBL" id="AZRA01000068">
    <property type="protein sequence ID" value="KDB51730.1"/>
    <property type="molecule type" value="Genomic_DNA"/>
</dbReference>
<accession>A0A059KK22</accession>
<comment type="caution">
    <text evidence="5">Lacks conserved residue(s) required for the propagation of feature annotation.</text>
</comment>
<dbReference type="EC" id="2.7.13.3" evidence="2"/>
<evidence type="ECO:0000313" key="11">
    <source>
        <dbReference type="Proteomes" id="UP000026714"/>
    </source>
</evidence>
<evidence type="ECO:0000256" key="2">
    <source>
        <dbReference type="ARBA" id="ARBA00012438"/>
    </source>
</evidence>
<dbReference type="SUPFAM" id="SSF55874">
    <property type="entry name" value="ATPase domain of HSP90 chaperone/DNA topoisomerase II/histidine kinase"/>
    <property type="match status" value="1"/>
</dbReference>
<dbReference type="GO" id="GO:0005886">
    <property type="term" value="C:plasma membrane"/>
    <property type="evidence" value="ECO:0007669"/>
    <property type="project" value="TreeGrafter"/>
</dbReference>
<comment type="caution">
    <text evidence="10">The sequence shown here is derived from an EMBL/GenBank/DDBJ whole genome shotgun (WGS) entry which is preliminary data.</text>
</comment>
<feature type="transmembrane region" description="Helical" evidence="7">
    <location>
        <begin position="273"/>
        <end position="294"/>
    </location>
</feature>
<evidence type="ECO:0000256" key="5">
    <source>
        <dbReference type="PROSITE-ProRule" id="PRU00169"/>
    </source>
</evidence>
<dbReference type="InterPro" id="IPR003594">
    <property type="entry name" value="HATPase_dom"/>
</dbReference>
<dbReference type="GO" id="GO:0009927">
    <property type="term" value="F:histidine phosphotransfer kinase activity"/>
    <property type="evidence" value="ECO:0007669"/>
    <property type="project" value="TreeGrafter"/>
</dbReference>
<dbReference type="InterPro" id="IPR011622">
    <property type="entry name" value="7TMR_DISM_rcpt_extracell_dom2"/>
</dbReference>
<dbReference type="Pfam" id="PF02518">
    <property type="entry name" value="HATPase_c"/>
    <property type="match status" value="1"/>
</dbReference>
<reference evidence="10 11" key="1">
    <citation type="journal article" date="2014" name="FEMS Microbiol. Ecol.">
        <title>Sphaerotilus natans encrusted with nanoball-shaped Fe(III) oxide minerals formed by nitrate-reducing mixotrophic Fe(II) oxidation.</title>
        <authorList>
            <person name="Park S."/>
            <person name="Kim D.H."/>
            <person name="Lee J.H."/>
            <person name="Hur H.G."/>
        </authorList>
    </citation>
    <scope>NUCLEOTIDE SEQUENCE [LARGE SCALE GENOMIC DNA]</scope>
    <source>
        <strain evidence="10 11">DSM 6575</strain>
    </source>
</reference>
<evidence type="ECO:0000259" key="9">
    <source>
        <dbReference type="PROSITE" id="PS50110"/>
    </source>
</evidence>
<dbReference type="InterPro" id="IPR036890">
    <property type="entry name" value="HATPase_C_sf"/>
</dbReference>
<dbReference type="PANTHER" id="PTHR43047:SF72">
    <property type="entry name" value="OSMOSENSING HISTIDINE PROTEIN KINASE SLN1"/>
    <property type="match status" value="1"/>
</dbReference>
<dbReference type="InterPro" id="IPR005467">
    <property type="entry name" value="His_kinase_dom"/>
</dbReference>
<dbReference type="PRINTS" id="PR00344">
    <property type="entry name" value="BCTRLSENSOR"/>
</dbReference>
<evidence type="ECO:0000256" key="7">
    <source>
        <dbReference type="SAM" id="Phobius"/>
    </source>
</evidence>
<dbReference type="InterPro" id="IPR011623">
    <property type="entry name" value="7TMR_DISM_rcpt_extracell_dom1"/>
</dbReference>
<dbReference type="Proteomes" id="UP000026714">
    <property type="component" value="Unassembled WGS sequence"/>
</dbReference>
<keyword evidence="4" id="KW-0418">Kinase</keyword>
<evidence type="ECO:0000256" key="4">
    <source>
        <dbReference type="ARBA" id="ARBA00022777"/>
    </source>
</evidence>
<dbReference type="GO" id="GO:0000155">
    <property type="term" value="F:phosphorelay sensor kinase activity"/>
    <property type="evidence" value="ECO:0007669"/>
    <property type="project" value="InterPro"/>
</dbReference>
<dbReference type="Gene3D" id="1.10.287.130">
    <property type="match status" value="1"/>
</dbReference>
<dbReference type="STRING" id="34103.SAMN05421778_12459"/>
<keyword evidence="11" id="KW-1185">Reference proteome</keyword>
<dbReference type="PROSITE" id="PS50109">
    <property type="entry name" value="HIS_KIN"/>
    <property type="match status" value="1"/>
</dbReference>
<keyword evidence="3" id="KW-0808">Transferase</keyword>